<sequence>MTSDASALAAEASTLGVEASSLSEAATSVSSFLAGHATRSSVTLSFVPSPAQREASSIATESLTTSTFTSTRASTSIFSTDGHITTSVTTIVSTGVTTVPVSTNGVSSSGVSKTNTGGIIGGVIAAVVVVLVAIILIFYRLHRRKKTSVVRKMSEFGSNYPPRAEPFLVTSQPRPLSSMAAHPSRPFSTTPSTDPSSNSAVVGSAHQSASIVAATVGENTDFDDEKADLTILGQCTSSHSVPGNSALHRSSTLFSADSDPPPSYRATAIDFTLMPRDS</sequence>
<feature type="region of interest" description="Disordered" evidence="1">
    <location>
        <begin position="167"/>
        <end position="202"/>
    </location>
</feature>
<name>A0A9P5Q8T5_9AGAR</name>
<keyword evidence="2" id="KW-0472">Membrane</keyword>
<proteinExistence type="predicted"/>
<evidence type="ECO:0000256" key="1">
    <source>
        <dbReference type="SAM" id="MobiDB-lite"/>
    </source>
</evidence>
<evidence type="ECO:0000256" key="2">
    <source>
        <dbReference type="SAM" id="Phobius"/>
    </source>
</evidence>
<organism evidence="3 4">
    <name type="scientific">Rhodocollybia butyracea</name>
    <dbReference type="NCBI Taxonomy" id="206335"/>
    <lineage>
        <taxon>Eukaryota</taxon>
        <taxon>Fungi</taxon>
        <taxon>Dikarya</taxon>
        <taxon>Basidiomycota</taxon>
        <taxon>Agaricomycotina</taxon>
        <taxon>Agaricomycetes</taxon>
        <taxon>Agaricomycetidae</taxon>
        <taxon>Agaricales</taxon>
        <taxon>Marasmiineae</taxon>
        <taxon>Omphalotaceae</taxon>
        <taxon>Rhodocollybia</taxon>
    </lineage>
</organism>
<keyword evidence="2" id="KW-0812">Transmembrane</keyword>
<accession>A0A9P5Q8T5</accession>
<gene>
    <name evidence="3" type="ORF">BDP27DRAFT_1413925</name>
</gene>
<feature type="transmembrane region" description="Helical" evidence="2">
    <location>
        <begin position="118"/>
        <end position="139"/>
    </location>
</feature>
<reference evidence="3" key="1">
    <citation type="submission" date="2020-11" db="EMBL/GenBank/DDBJ databases">
        <authorList>
            <consortium name="DOE Joint Genome Institute"/>
            <person name="Ahrendt S."/>
            <person name="Riley R."/>
            <person name="Andreopoulos W."/>
            <person name="Labutti K."/>
            <person name="Pangilinan J."/>
            <person name="Ruiz-Duenas F.J."/>
            <person name="Barrasa J.M."/>
            <person name="Sanchez-Garcia M."/>
            <person name="Camarero S."/>
            <person name="Miyauchi S."/>
            <person name="Serrano A."/>
            <person name="Linde D."/>
            <person name="Babiker R."/>
            <person name="Drula E."/>
            <person name="Ayuso-Fernandez I."/>
            <person name="Pacheco R."/>
            <person name="Padilla G."/>
            <person name="Ferreira P."/>
            <person name="Barriuso J."/>
            <person name="Kellner H."/>
            <person name="Castanera R."/>
            <person name="Alfaro M."/>
            <person name="Ramirez L."/>
            <person name="Pisabarro A.G."/>
            <person name="Kuo A."/>
            <person name="Tritt A."/>
            <person name="Lipzen A."/>
            <person name="He G."/>
            <person name="Yan M."/>
            <person name="Ng V."/>
            <person name="Cullen D."/>
            <person name="Martin F."/>
            <person name="Rosso M.-N."/>
            <person name="Henrissat B."/>
            <person name="Hibbett D."/>
            <person name="Martinez A.T."/>
            <person name="Grigoriev I.V."/>
        </authorList>
    </citation>
    <scope>NUCLEOTIDE SEQUENCE</scope>
    <source>
        <strain evidence="3">AH 40177</strain>
    </source>
</reference>
<protein>
    <submittedName>
        <fullName evidence="3">Uncharacterized protein</fullName>
    </submittedName>
</protein>
<evidence type="ECO:0000313" key="3">
    <source>
        <dbReference type="EMBL" id="KAF9076777.1"/>
    </source>
</evidence>
<evidence type="ECO:0000313" key="4">
    <source>
        <dbReference type="Proteomes" id="UP000772434"/>
    </source>
</evidence>
<keyword evidence="2" id="KW-1133">Transmembrane helix</keyword>
<keyword evidence="4" id="KW-1185">Reference proteome</keyword>
<dbReference type="Proteomes" id="UP000772434">
    <property type="component" value="Unassembled WGS sequence"/>
</dbReference>
<dbReference type="EMBL" id="JADNRY010000005">
    <property type="protein sequence ID" value="KAF9076777.1"/>
    <property type="molecule type" value="Genomic_DNA"/>
</dbReference>
<feature type="compositionally biased region" description="Low complexity" evidence="1">
    <location>
        <begin position="183"/>
        <end position="199"/>
    </location>
</feature>
<comment type="caution">
    <text evidence="3">The sequence shown here is derived from an EMBL/GenBank/DDBJ whole genome shotgun (WGS) entry which is preliminary data.</text>
</comment>
<dbReference type="AlphaFoldDB" id="A0A9P5Q8T5"/>